<evidence type="ECO:0000313" key="3">
    <source>
        <dbReference type="Proteomes" id="UP000176751"/>
    </source>
</evidence>
<dbReference type="Gene3D" id="3.30.300.130">
    <property type="entry name" value="Fe-S cluster assembly (FSCA)"/>
    <property type="match status" value="1"/>
</dbReference>
<reference evidence="2 3" key="1">
    <citation type="journal article" date="2016" name="Nat. Commun.">
        <title>Thousands of microbial genomes shed light on interconnected biogeochemical processes in an aquifer system.</title>
        <authorList>
            <person name="Anantharaman K."/>
            <person name="Brown C.T."/>
            <person name="Hug L.A."/>
            <person name="Sharon I."/>
            <person name="Castelle C.J."/>
            <person name="Probst A.J."/>
            <person name="Thomas B.C."/>
            <person name="Singh A."/>
            <person name="Wilkins M.J."/>
            <person name="Karaoz U."/>
            <person name="Brodie E.L."/>
            <person name="Williams K.H."/>
            <person name="Hubbard S.S."/>
            <person name="Banfield J.F."/>
        </authorList>
    </citation>
    <scope>NUCLEOTIDE SEQUENCE [LARGE SCALE GENOMIC DNA]</scope>
</reference>
<evidence type="ECO:0000313" key="2">
    <source>
        <dbReference type="EMBL" id="OGE01632.1"/>
    </source>
</evidence>
<dbReference type="PANTHER" id="PTHR42831">
    <property type="entry name" value="FE-S PROTEIN MATURATION AUXILIARY FACTOR YITW"/>
    <property type="match status" value="1"/>
</dbReference>
<dbReference type="PANTHER" id="PTHR42831:SF1">
    <property type="entry name" value="FE-S PROTEIN MATURATION AUXILIARY FACTOR YITW"/>
    <property type="match status" value="1"/>
</dbReference>
<gene>
    <name evidence="2" type="ORF">A2196_01975</name>
</gene>
<dbReference type="STRING" id="1797737.A2196_01975"/>
<dbReference type="InterPro" id="IPR002744">
    <property type="entry name" value="MIP18-like"/>
</dbReference>
<dbReference type="InterPro" id="IPR052339">
    <property type="entry name" value="Fe-S_Maturation_MIP18"/>
</dbReference>
<accession>A0A1F5HC59</accession>
<comment type="caution">
    <text evidence="2">The sequence shown here is derived from an EMBL/GenBank/DDBJ whole genome shotgun (WGS) entry which is preliminary data.</text>
</comment>
<dbReference type="EMBL" id="MFCA01000025">
    <property type="protein sequence ID" value="OGE01632.1"/>
    <property type="molecule type" value="Genomic_DNA"/>
</dbReference>
<dbReference type="InterPro" id="IPR034904">
    <property type="entry name" value="FSCA_dom_sf"/>
</dbReference>
<sequence length="100" mass="11014">MITQEEVIKKLKQCIDPELGINIVDLGLIYAVNIEGSRVNVLMTVTTSGCPMGSFFIKDITDKVRALKGVSAVLVELTFDPPWNPSKMSQDSKELLGFIN</sequence>
<name>A0A1F5HC59_9BACT</name>
<organism evidence="2 3">
    <name type="scientific">Candidatus Curtissbacteria bacterium RIFOXYA1_FULL_41_14</name>
    <dbReference type="NCBI Taxonomy" id="1797737"/>
    <lineage>
        <taxon>Bacteria</taxon>
        <taxon>Candidatus Curtissiibacteriota</taxon>
    </lineage>
</organism>
<protein>
    <submittedName>
        <fullName evidence="2">Aromatic ring hydroxylase</fullName>
    </submittedName>
</protein>
<proteinExistence type="predicted"/>
<dbReference type="Proteomes" id="UP000176751">
    <property type="component" value="Unassembled WGS sequence"/>
</dbReference>
<dbReference type="SUPFAM" id="SSF117916">
    <property type="entry name" value="Fe-S cluster assembly (FSCA) domain-like"/>
    <property type="match status" value="1"/>
</dbReference>
<dbReference type="AlphaFoldDB" id="A0A1F5HC59"/>
<evidence type="ECO:0000259" key="1">
    <source>
        <dbReference type="Pfam" id="PF01883"/>
    </source>
</evidence>
<feature type="domain" description="MIP18 family-like" evidence="1">
    <location>
        <begin position="5"/>
        <end position="75"/>
    </location>
</feature>
<dbReference type="Pfam" id="PF01883">
    <property type="entry name" value="FeS_assembly_P"/>
    <property type="match status" value="1"/>
</dbReference>